<name>A0A645FHW8_9ZZZZ</name>
<evidence type="ECO:0008006" key="2">
    <source>
        <dbReference type="Google" id="ProtNLM"/>
    </source>
</evidence>
<comment type="caution">
    <text evidence="1">The sequence shown here is derived from an EMBL/GenBank/DDBJ whole genome shotgun (WGS) entry which is preliminary data.</text>
</comment>
<dbReference type="AlphaFoldDB" id="A0A645FHW8"/>
<gene>
    <name evidence="1" type="ORF">SDC9_161324</name>
</gene>
<reference evidence="1" key="1">
    <citation type="submission" date="2019-08" db="EMBL/GenBank/DDBJ databases">
        <authorList>
            <person name="Kucharzyk K."/>
            <person name="Murdoch R.W."/>
            <person name="Higgins S."/>
            <person name="Loffler F."/>
        </authorList>
    </citation>
    <scope>NUCLEOTIDE SEQUENCE</scope>
</reference>
<protein>
    <recommendedName>
        <fullName evidence="2">DUF3427 domain-containing protein</fullName>
    </recommendedName>
</protein>
<evidence type="ECO:0000313" key="1">
    <source>
        <dbReference type="EMBL" id="MPN13998.1"/>
    </source>
</evidence>
<sequence length="55" mass="6305">MGSKILLFVREFKNDFAGAALYTYLGTANYVKHEGSKPMNVTWRLDRPIPAKFLK</sequence>
<organism evidence="1">
    <name type="scientific">bioreactor metagenome</name>
    <dbReference type="NCBI Taxonomy" id="1076179"/>
    <lineage>
        <taxon>unclassified sequences</taxon>
        <taxon>metagenomes</taxon>
        <taxon>ecological metagenomes</taxon>
    </lineage>
</organism>
<dbReference type="EMBL" id="VSSQ01060570">
    <property type="protein sequence ID" value="MPN13998.1"/>
    <property type="molecule type" value="Genomic_DNA"/>
</dbReference>
<proteinExistence type="predicted"/>
<accession>A0A645FHW8</accession>